<keyword evidence="1" id="KW-0812">Transmembrane</keyword>
<dbReference type="EMBL" id="JAENIL010000007">
    <property type="protein sequence ID" value="MBK1876227.1"/>
    <property type="molecule type" value="Genomic_DNA"/>
</dbReference>
<dbReference type="RefSeq" id="WP_200354443.1">
    <property type="nucleotide sequence ID" value="NZ_JAENIL010000007.1"/>
</dbReference>
<gene>
    <name evidence="2" type="ORF">JIN87_05065</name>
</gene>
<feature type="transmembrane region" description="Helical" evidence="1">
    <location>
        <begin position="65"/>
        <end position="84"/>
    </location>
</feature>
<accession>A0A934RSU5</accession>
<dbReference type="PANTHER" id="PTHR32251:SF17">
    <property type="entry name" value="STEROID 5-ALPHA REDUCTASE C-TERMINAL DOMAIN-CONTAINING PROTEIN"/>
    <property type="match status" value="1"/>
</dbReference>
<protein>
    <submittedName>
        <fullName evidence="2">DUF1295 domain-containing protein</fullName>
    </submittedName>
</protein>
<evidence type="ECO:0000313" key="2">
    <source>
        <dbReference type="EMBL" id="MBK1876227.1"/>
    </source>
</evidence>
<comment type="caution">
    <text evidence="2">The sequence shown here is derived from an EMBL/GenBank/DDBJ whole genome shotgun (WGS) entry which is preliminary data.</text>
</comment>
<dbReference type="PROSITE" id="PS50244">
    <property type="entry name" value="S5A_REDUCTASE"/>
    <property type="match status" value="1"/>
</dbReference>
<sequence length="291" mass="32251">MNAAEKKALKGTLFVIVLGMAFAFAGSDSGLTAGGVSVFAICVMIAFVMQWIAFVPAYLRQTETFFDLTGGLTYIVTAVAAYGLSGTFDLRSTVLFLMVLIWATRLASFLFKRVLRSGKDGRFDELKPSFLRFLGAWTLQGLWVTFTSAAAWAAMTSASAEPADGWLIVGVVVWGVGFGIEAVADWQKKRFSAKRENEGKFIQEGLWACSRHPNYLGEIVLWIGVALVALPVLEGWQWVTLSSPFFVALLLIRVSGIPLLEKRADEKWGGDEEYERYKRETPVLLFKFGKR</sequence>
<proteinExistence type="predicted"/>
<dbReference type="GO" id="GO:0016020">
    <property type="term" value="C:membrane"/>
    <property type="evidence" value="ECO:0007669"/>
    <property type="project" value="TreeGrafter"/>
</dbReference>
<organism evidence="2 3">
    <name type="scientific">Pelagicoccus mobilis</name>
    <dbReference type="NCBI Taxonomy" id="415221"/>
    <lineage>
        <taxon>Bacteria</taxon>
        <taxon>Pseudomonadati</taxon>
        <taxon>Verrucomicrobiota</taxon>
        <taxon>Opitutia</taxon>
        <taxon>Puniceicoccales</taxon>
        <taxon>Pelagicoccaceae</taxon>
        <taxon>Pelagicoccus</taxon>
    </lineage>
</organism>
<dbReference type="InterPro" id="IPR010721">
    <property type="entry name" value="UstE-like"/>
</dbReference>
<feature type="transmembrane region" description="Helical" evidence="1">
    <location>
        <begin position="31"/>
        <end position="53"/>
    </location>
</feature>
<dbReference type="Proteomes" id="UP000617628">
    <property type="component" value="Unassembled WGS sequence"/>
</dbReference>
<reference evidence="2" key="1">
    <citation type="submission" date="2021-01" db="EMBL/GenBank/DDBJ databases">
        <title>Modified the classification status of verrucomicrobia.</title>
        <authorList>
            <person name="Feng X."/>
        </authorList>
    </citation>
    <scope>NUCLEOTIDE SEQUENCE</scope>
    <source>
        <strain evidence="2">KCTC 13126</strain>
    </source>
</reference>
<evidence type="ECO:0000256" key="1">
    <source>
        <dbReference type="SAM" id="Phobius"/>
    </source>
</evidence>
<keyword evidence="1" id="KW-1133">Transmembrane helix</keyword>
<feature type="transmembrane region" description="Helical" evidence="1">
    <location>
        <begin position="166"/>
        <end position="184"/>
    </location>
</feature>
<keyword evidence="1" id="KW-0472">Membrane</keyword>
<evidence type="ECO:0000313" key="3">
    <source>
        <dbReference type="Proteomes" id="UP000617628"/>
    </source>
</evidence>
<dbReference type="Gene3D" id="1.20.120.1630">
    <property type="match status" value="1"/>
</dbReference>
<dbReference type="PANTHER" id="PTHR32251">
    <property type="entry name" value="3-OXO-5-ALPHA-STEROID 4-DEHYDROGENASE"/>
    <property type="match status" value="1"/>
</dbReference>
<feature type="transmembrane region" description="Helical" evidence="1">
    <location>
        <begin position="131"/>
        <end position="154"/>
    </location>
</feature>
<name>A0A934RSU5_9BACT</name>
<dbReference type="AlphaFoldDB" id="A0A934RSU5"/>
<dbReference type="Pfam" id="PF06966">
    <property type="entry name" value="DUF1295"/>
    <property type="match status" value="1"/>
</dbReference>
<keyword evidence="3" id="KW-1185">Reference proteome</keyword>
<feature type="transmembrane region" description="Helical" evidence="1">
    <location>
        <begin position="215"/>
        <end position="233"/>
    </location>
</feature>
<feature type="transmembrane region" description="Helical" evidence="1">
    <location>
        <begin position="90"/>
        <end position="111"/>
    </location>
</feature>
<feature type="transmembrane region" description="Helical" evidence="1">
    <location>
        <begin position="7"/>
        <end position="25"/>
    </location>
</feature>